<keyword evidence="7" id="KW-0032">Aminotransferase</keyword>
<dbReference type="PANTHER" id="PTHR46577">
    <property type="entry name" value="HTH-TYPE TRANSCRIPTIONAL REGULATORY PROTEIN GABR"/>
    <property type="match status" value="1"/>
</dbReference>
<name>A0A7W2FCG9_9BURK</name>
<dbReference type="PROSITE" id="PS50949">
    <property type="entry name" value="HTH_GNTR"/>
    <property type="match status" value="1"/>
</dbReference>
<evidence type="ECO:0000256" key="1">
    <source>
        <dbReference type="ARBA" id="ARBA00005384"/>
    </source>
</evidence>
<evidence type="ECO:0000256" key="2">
    <source>
        <dbReference type="ARBA" id="ARBA00022898"/>
    </source>
</evidence>
<protein>
    <submittedName>
        <fullName evidence="7">PLP-dependent aminotransferase family protein</fullName>
    </submittedName>
</protein>
<dbReference type="InterPro" id="IPR015424">
    <property type="entry name" value="PyrdxlP-dep_Trfase"/>
</dbReference>
<keyword evidence="7" id="KW-0808">Transferase</keyword>
<dbReference type="Gene3D" id="3.40.640.10">
    <property type="entry name" value="Type I PLP-dependent aspartate aminotransferase-like (Major domain)"/>
    <property type="match status" value="1"/>
</dbReference>
<proteinExistence type="inferred from homology"/>
<dbReference type="SUPFAM" id="SSF46785">
    <property type="entry name" value="Winged helix' DNA-binding domain"/>
    <property type="match status" value="1"/>
</dbReference>
<evidence type="ECO:0000313" key="8">
    <source>
        <dbReference type="Proteomes" id="UP000573499"/>
    </source>
</evidence>
<comment type="similarity">
    <text evidence="1">In the C-terminal section; belongs to the class-I pyridoxal-phosphate-dependent aminotransferase family.</text>
</comment>
<dbReference type="CDD" id="cd00609">
    <property type="entry name" value="AAT_like"/>
    <property type="match status" value="1"/>
</dbReference>
<dbReference type="GO" id="GO:0008483">
    <property type="term" value="F:transaminase activity"/>
    <property type="evidence" value="ECO:0007669"/>
    <property type="project" value="UniProtKB-KW"/>
</dbReference>
<dbReference type="PRINTS" id="PR00035">
    <property type="entry name" value="HTHGNTR"/>
</dbReference>
<keyword evidence="8" id="KW-1185">Reference proteome</keyword>
<dbReference type="GO" id="GO:0003700">
    <property type="term" value="F:DNA-binding transcription factor activity"/>
    <property type="evidence" value="ECO:0007669"/>
    <property type="project" value="InterPro"/>
</dbReference>
<dbReference type="CDD" id="cd07377">
    <property type="entry name" value="WHTH_GntR"/>
    <property type="match status" value="1"/>
</dbReference>
<sequence>MPRRQLLIEIPALGAIDRARGRIGRQLAEALRSAISRGELAAGEQLPSTRALAESLGVSRGTVTEAYEQLMAEGCLDAQPGASTRVAATLHAPNSADQRSAVIDADCAPSPPKSAARYAAIAERMAPLPSVPFSVAVPEGAVAMDDHWRRLSNRVRASQVAAPSGYSDPRGLLTLREAIAAYLRKARAVRCGPENIIITEGTQQGLYLAARVLMSPGDAAWAEDPAYPGLTSVLEERGIAMQRIAVDSQGFDVARALEMCPAAKAAFVTPSHQYPMGMPLSMPRRLALMEWAKQSGGWIVEDDYDSELRYAGQPFPALQGLDSRRVVYLGTFSKVLAPSLRLGYVVAPDCLAPAFAGARALMGRGSPLTEQHVIAAYMKEGYFETHIRRIRAIYGERRQALMDALQVELPELRIQPADQGMHIIVWLPDELNDVAVAKAANKAGVALRALSPMCSDNLPLSGLMLGFGGFTNEQLRDAVRRLRQVLEKGFQVRPPPGCTLIAE</sequence>
<evidence type="ECO:0000256" key="4">
    <source>
        <dbReference type="ARBA" id="ARBA00023125"/>
    </source>
</evidence>
<dbReference type="InterPro" id="IPR015421">
    <property type="entry name" value="PyrdxlP-dep_Trfase_major"/>
</dbReference>
<gene>
    <name evidence="7" type="ORF">H3H39_18675</name>
</gene>
<dbReference type="Proteomes" id="UP000573499">
    <property type="component" value="Unassembled WGS sequence"/>
</dbReference>
<keyword evidence="4" id="KW-0238">DNA-binding</keyword>
<feature type="domain" description="HTH gntR-type" evidence="6">
    <location>
        <begin position="21"/>
        <end position="89"/>
    </location>
</feature>
<accession>A0A7W2FCG9</accession>
<dbReference type="EMBL" id="JACEZU010000009">
    <property type="protein sequence ID" value="MBA5689069.1"/>
    <property type="molecule type" value="Genomic_DNA"/>
</dbReference>
<dbReference type="Gene3D" id="1.10.10.10">
    <property type="entry name" value="Winged helix-like DNA-binding domain superfamily/Winged helix DNA-binding domain"/>
    <property type="match status" value="1"/>
</dbReference>
<reference evidence="7 8" key="1">
    <citation type="submission" date="2020-07" db="EMBL/GenBank/DDBJ databases">
        <title>Novel species isolated from subtropical streams in China.</title>
        <authorList>
            <person name="Lu H."/>
        </authorList>
    </citation>
    <scope>NUCLEOTIDE SEQUENCE [LARGE SCALE GENOMIC DNA]</scope>
    <source>
        <strain evidence="7 8">LX47W</strain>
    </source>
</reference>
<dbReference type="Pfam" id="PF00155">
    <property type="entry name" value="Aminotran_1_2"/>
    <property type="match status" value="1"/>
</dbReference>
<dbReference type="GO" id="GO:0003677">
    <property type="term" value="F:DNA binding"/>
    <property type="evidence" value="ECO:0007669"/>
    <property type="project" value="UniProtKB-KW"/>
</dbReference>
<dbReference type="AlphaFoldDB" id="A0A7W2FCG9"/>
<dbReference type="RefSeq" id="WP_182155293.1">
    <property type="nucleotide sequence ID" value="NZ_JACEZU010000009.1"/>
</dbReference>
<dbReference type="GO" id="GO:0030170">
    <property type="term" value="F:pyridoxal phosphate binding"/>
    <property type="evidence" value="ECO:0007669"/>
    <property type="project" value="InterPro"/>
</dbReference>
<dbReference type="SUPFAM" id="SSF53383">
    <property type="entry name" value="PLP-dependent transferases"/>
    <property type="match status" value="1"/>
</dbReference>
<dbReference type="InterPro" id="IPR000524">
    <property type="entry name" value="Tscrpt_reg_HTH_GntR"/>
</dbReference>
<evidence type="ECO:0000313" key="7">
    <source>
        <dbReference type="EMBL" id="MBA5689069.1"/>
    </source>
</evidence>
<dbReference type="InterPro" id="IPR036390">
    <property type="entry name" value="WH_DNA-bd_sf"/>
</dbReference>
<organism evidence="7 8">
    <name type="scientific">Rugamonas apoptosis</name>
    <dbReference type="NCBI Taxonomy" id="2758570"/>
    <lineage>
        <taxon>Bacteria</taxon>
        <taxon>Pseudomonadati</taxon>
        <taxon>Pseudomonadota</taxon>
        <taxon>Betaproteobacteria</taxon>
        <taxon>Burkholderiales</taxon>
        <taxon>Oxalobacteraceae</taxon>
        <taxon>Telluria group</taxon>
        <taxon>Rugamonas</taxon>
    </lineage>
</organism>
<comment type="caution">
    <text evidence="7">The sequence shown here is derived from an EMBL/GenBank/DDBJ whole genome shotgun (WGS) entry which is preliminary data.</text>
</comment>
<dbReference type="InterPro" id="IPR036388">
    <property type="entry name" value="WH-like_DNA-bd_sf"/>
</dbReference>
<dbReference type="Pfam" id="PF00392">
    <property type="entry name" value="GntR"/>
    <property type="match status" value="1"/>
</dbReference>
<dbReference type="InterPro" id="IPR051446">
    <property type="entry name" value="HTH_trans_reg/aminotransferase"/>
</dbReference>
<dbReference type="SMART" id="SM00345">
    <property type="entry name" value="HTH_GNTR"/>
    <property type="match status" value="1"/>
</dbReference>
<dbReference type="PANTHER" id="PTHR46577:SF1">
    <property type="entry name" value="HTH-TYPE TRANSCRIPTIONAL REGULATORY PROTEIN GABR"/>
    <property type="match status" value="1"/>
</dbReference>
<evidence type="ECO:0000256" key="5">
    <source>
        <dbReference type="ARBA" id="ARBA00023163"/>
    </source>
</evidence>
<keyword evidence="3" id="KW-0805">Transcription regulation</keyword>
<dbReference type="InterPro" id="IPR004839">
    <property type="entry name" value="Aminotransferase_I/II_large"/>
</dbReference>
<keyword evidence="5" id="KW-0804">Transcription</keyword>
<evidence type="ECO:0000259" key="6">
    <source>
        <dbReference type="PROSITE" id="PS50949"/>
    </source>
</evidence>
<keyword evidence="2" id="KW-0663">Pyridoxal phosphate</keyword>
<evidence type="ECO:0000256" key="3">
    <source>
        <dbReference type="ARBA" id="ARBA00023015"/>
    </source>
</evidence>